<gene>
    <name evidence="2" type="ORF">FB45DRAFT_1023867</name>
</gene>
<dbReference type="Proteomes" id="UP001221142">
    <property type="component" value="Unassembled WGS sequence"/>
</dbReference>
<feature type="compositionally biased region" description="Polar residues" evidence="1">
    <location>
        <begin position="118"/>
        <end position="127"/>
    </location>
</feature>
<feature type="region of interest" description="Disordered" evidence="1">
    <location>
        <begin position="58"/>
        <end position="193"/>
    </location>
</feature>
<dbReference type="AlphaFoldDB" id="A0AAD7C5B9"/>
<feature type="compositionally biased region" description="Low complexity" evidence="1">
    <location>
        <begin position="96"/>
        <end position="108"/>
    </location>
</feature>
<sequence length="309" mass="33082">MAGSLTPPIPPLPLRPRGGWQTPDLLSQTLSSGSLYLSILLRRFRFVVMDIRIILNPGAVGTPQSSSKVLKKTPRQGTPTSEKSYLGSATTNQRGASSRSSPASASSPRKSKTKTSSLVKNSSTALRQQPPARSPSTRQSRPRKRRVTTQEEEAEGSGANLTASTKKRRSSTQSHSSSNSASAAAAPPSSPSLSNLLLFRAKQQHARESVSGPPGSPRRSIMDVVMDMKGEESQEADVLVLIADSRSSERRGYGVLTTDEGIKAYWEDQAIIWHGVGGISLSPVVTHFPVSMERSTASAAAEEGEYLEV</sequence>
<reference evidence="2" key="1">
    <citation type="submission" date="2023-03" db="EMBL/GenBank/DDBJ databases">
        <title>Massive genome expansion in bonnet fungi (Mycena s.s.) driven by repeated elements and novel gene families across ecological guilds.</title>
        <authorList>
            <consortium name="Lawrence Berkeley National Laboratory"/>
            <person name="Harder C.B."/>
            <person name="Miyauchi S."/>
            <person name="Viragh M."/>
            <person name="Kuo A."/>
            <person name="Thoen E."/>
            <person name="Andreopoulos B."/>
            <person name="Lu D."/>
            <person name="Skrede I."/>
            <person name="Drula E."/>
            <person name="Henrissat B."/>
            <person name="Morin E."/>
            <person name="Kohler A."/>
            <person name="Barry K."/>
            <person name="LaButti K."/>
            <person name="Morin E."/>
            <person name="Salamov A."/>
            <person name="Lipzen A."/>
            <person name="Mereny Z."/>
            <person name="Hegedus B."/>
            <person name="Baldrian P."/>
            <person name="Stursova M."/>
            <person name="Weitz H."/>
            <person name="Taylor A."/>
            <person name="Grigoriev I.V."/>
            <person name="Nagy L.G."/>
            <person name="Martin F."/>
            <person name="Kauserud H."/>
        </authorList>
    </citation>
    <scope>NUCLEOTIDE SEQUENCE</scope>
    <source>
        <strain evidence="2">9284</strain>
    </source>
</reference>
<accession>A0AAD7C5B9</accession>
<name>A0AAD7C5B9_9AGAR</name>
<proteinExistence type="predicted"/>
<evidence type="ECO:0000313" key="3">
    <source>
        <dbReference type="Proteomes" id="UP001221142"/>
    </source>
</evidence>
<comment type="caution">
    <text evidence="2">The sequence shown here is derived from an EMBL/GenBank/DDBJ whole genome shotgun (WGS) entry which is preliminary data.</text>
</comment>
<feature type="compositionally biased region" description="Low complexity" evidence="1">
    <location>
        <begin position="171"/>
        <end position="193"/>
    </location>
</feature>
<feature type="region of interest" description="Disordered" evidence="1">
    <location>
        <begin position="1"/>
        <end position="20"/>
    </location>
</feature>
<dbReference type="EMBL" id="JARKIF010000005">
    <property type="protein sequence ID" value="KAJ7639126.1"/>
    <property type="molecule type" value="Genomic_DNA"/>
</dbReference>
<keyword evidence="3" id="KW-1185">Reference proteome</keyword>
<evidence type="ECO:0000313" key="2">
    <source>
        <dbReference type="EMBL" id="KAJ7639126.1"/>
    </source>
</evidence>
<feature type="compositionally biased region" description="Polar residues" evidence="1">
    <location>
        <begin position="75"/>
        <end position="95"/>
    </location>
</feature>
<protein>
    <submittedName>
        <fullName evidence="2">Uncharacterized protein</fullName>
    </submittedName>
</protein>
<evidence type="ECO:0000256" key="1">
    <source>
        <dbReference type="SAM" id="MobiDB-lite"/>
    </source>
</evidence>
<organism evidence="2 3">
    <name type="scientific">Roridomyces roridus</name>
    <dbReference type="NCBI Taxonomy" id="1738132"/>
    <lineage>
        <taxon>Eukaryota</taxon>
        <taxon>Fungi</taxon>
        <taxon>Dikarya</taxon>
        <taxon>Basidiomycota</taxon>
        <taxon>Agaricomycotina</taxon>
        <taxon>Agaricomycetes</taxon>
        <taxon>Agaricomycetidae</taxon>
        <taxon>Agaricales</taxon>
        <taxon>Marasmiineae</taxon>
        <taxon>Mycenaceae</taxon>
        <taxon>Roridomyces</taxon>
    </lineage>
</organism>